<feature type="compositionally biased region" description="Basic and acidic residues" evidence="1">
    <location>
        <begin position="1"/>
        <end position="16"/>
    </location>
</feature>
<protein>
    <submittedName>
        <fullName evidence="2">Uncharacterized protein</fullName>
    </submittedName>
</protein>
<gene>
    <name evidence="2" type="ORF">N7449_002129</name>
</gene>
<organism evidence="2 3">
    <name type="scientific">Penicillium cf. viridicatum</name>
    <dbReference type="NCBI Taxonomy" id="2972119"/>
    <lineage>
        <taxon>Eukaryota</taxon>
        <taxon>Fungi</taxon>
        <taxon>Dikarya</taxon>
        <taxon>Ascomycota</taxon>
        <taxon>Pezizomycotina</taxon>
        <taxon>Eurotiomycetes</taxon>
        <taxon>Eurotiomycetidae</taxon>
        <taxon>Eurotiales</taxon>
        <taxon>Aspergillaceae</taxon>
        <taxon>Penicillium</taxon>
    </lineage>
</organism>
<comment type="caution">
    <text evidence="2">The sequence shown here is derived from an EMBL/GenBank/DDBJ whole genome shotgun (WGS) entry which is preliminary data.</text>
</comment>
<accession>A0A9W9MUU0</accession>
<proteinExistence type="predicted"/>
<sequence length="223" mass="25255">MGDPRIPCHENEGGKEGEEESAMPTSEPPRDFLEPDSHMNLQSSESDFHIPDEAERLTRLTKQQTMRRIEEIARRIDTNPETTQYLLIINPNDTLRAYLLNNRIGGVRLTFDDHNILLRIMPSLQHEGVVFDFSLLFAEAMTMAGLPRSGNRWRGTGTAQKKGVYCEKEPDFSIVPFPPPPSTIVGTWPSLIVEVGMSQSHCSLRMDAKWWFENSNNAITITA</sequence>
<dbReference type="AlphaFoldDB" id="A0A9W9MUU0"/>
<feature type="compositionally biased region" description="Basic and acidic residues" evidence="1">
    <location>
        <begin position="28"/>
        <end position="37"/>
    </location>
</feature>
<name>A0A9W9MUU0_9EURO</name>
<evidence type="ECO:0000313" key="2">
    <source>
        <dbReference type="EMBL" id="KAJ5207750.1"/>
    </source>
</evidence>
<evidence type="ECO:0000313" key="3">
    <source>
        <dbReference type="Proteomes" id="UP001150942"/>
    </source>
</evidence>
<reference evidence="2" key="1">
    <citation type="submission" date="2022-11" db="EMBL/GenBank/DDBJ databases">
        <authorList>
            <person name="Petersen C."/>
        </authorList>
    </citation>
    <scope>NUCLEOTIDE SEQUENCE</scope>
    <source>
        <strain evidence="2">IBT 20477</strain>
    </source>
</reference>
<keyword evidence="3" id="KW-1185">Reference proteome</keyword>
<dbReference type="EMBL" id="JAPQKQ010000002">
    <property type="protein sequence ID" value="KAJ5207750.1"/>
    <property type="molecule type" value="Genomic_DNA"/>
</dbReference>
<reference evidence="2" key="2">
    <citation type="journal article" date="2023" name="IMA Fungus">
        <title>Comparative genomic study of the Penicillium genus elucidates a diverse pangenome and 15 lateral gene transfer events.</title>
        <authorList>
            <person name="Petersen C."/>
            <person name="Sorensen T."/>
            <person name="Nielsen M.R."/>
            <person name="Sondergaard T.E."/>
            <person name="Sorensen J.L."/>
            <person name="Fitzpatrick D.A."/>
            <person name="Frisvad J.C."/>
            <person name="Nielsen K.L."/>
        </authorList>
    </citation>
    <scope>NUCLEOTIDE SEQUENCE</scope>
    <source>
        <strain evidence="2">IBT 20477</strain>
    </source>
</reference>
<dbReference type="OrthoDB" id="76567at2759"/>
<feature type="region of interest" description="Disordered" evidence="1">
    <location>
        <begin position="1"/>
        <end position="48"/>
    </location>
</feature>
<dbReference type="Proteomes" id="UP001150942">
    <property type="component" value="Unassembled WGS sequence"/>
</dbReference>
<evidence type="ECO:0000256" key="1">
    <source>
        <dbReference type="SAM" id="MobiDB-lite"/>
    </source>
</evidence>